<comment type="subcellular location">
    <subcellularLocation>
        <location evidence="13">Postsynaptic cell membrane</location>
        <topology evidence="13">Multi-pass membrane protein</topology>
    </subcellularLocation>
</comment>
<dbReference type="FunFam" id="1.10.287.70:FF:000010">
    <property type="entry name" value="Putative glutamate receptor ionotropic kainate 1"/>
    <property type="match status" value="1"/>
</dbReference>
<evidence type="ECO:0000256" key="14">
    <source>
        <dbReference type="PIRSR" id="PIRSR601508-1"/>
    </source>
</evidence>
<evidence type="ECO:0000256" key="7">
    <source>
        <dbReference type="ARBA" id="ARBA00023136"/>
    </source>
</evidence>
<dbReference type="SMART" id="SM00079">
    <property type="entry name" value="PBPe"/>
    <property type="match status" value="1"/>
</dbReference>
<evidence type="ECO:0000256" key="1">
    <source>
        <dbReference type="ARBA" id="ARBA00022448"/>
    </source>
</evidence>
<evidence type="ECO:0000256" key="6">
    <source>
        <dbReference type="ARBA" id="ARBA00023065"/>
    </source>
</evidence>
<feature type="binding site" evidence="14">
    <location>
        <position position="15"/>
    </location>
    <ligand>
        <name>L-glutamate</name>
        <dbReference type="ChEBI" id="CHEBI:29985"/>
    </ligand>
</feature>
<dbReference type="GO" id="GO:0015276">
    <property type="term" value="F:ligand-gated monoatomic ion channel activity"/>
    <property type="evidence" value="ECO:0007669"/>
    <property type="project" value="InterPro"/>
</dbReference>
<dbReference type="GO" id="GO:0045211">
    <property type="term" value="C:postsynaptic membrane"/>
    <property type="evidence" value="ECO:0007669"/>
    <property type="project" value="UniProtKB-SubCell"/>
</dbReference>
<keyword evidence="8" id="KW-0675">Receptor</keyword>
<dbReference type="EMBL" id="JAEAOA010000890">
    <property type="protein sequence ID" value="KAK3581635.1"/>
    <property type="molecule type" value="Genomic_DNA"/>
</dbReference>
<dbReference type="SUPFAM" id="SSF81324">
    <property type="entry name" value="Voltage-gated potassium channels"/>
    <property type="match status" value="1"/>
</dbReference>
<evidence type="ECO:0000256" key="2">
    <source>
        <dbReference type="ARBA" id="ARBA00022475"/>
    </source>
</evidence>
<gene>
    <name evidence="19" type="ORF">CHS0354_014385</name>
</gene>
<keyword evidence="1" id="KW-0813">Transport</keyword>
<evidence type="ECO:0000256" key="3">
    <source>
        <dbReference type="ARBA" id="ARBA00022692"/>
    </source>
</evidence>
<proteinExistence type="predicted"/>
<keyword evidence="7 17" id="KW-0472">Membrane</keyword>
<dbReference type="InterPro" id="IPR001508">
    <property type="entry name" value="Iono_Glu_rcpt_met"/>
</dbReference>
<evidence type="ECO:0000256" key="17">
    <source>
        <dbReference type="SAM" id="Phobius"/>
    </source>
</evidence>
<organism evidence="19 20">
    <name type="scientific">Potamilus streckersoni</name>
    <dbReference type="NCBI Taxonomy" id="2493646"/>
    <lineage>
        <taxon>Eukaryota</taxon>
        <taxon>Metazoa</taxon>
        <taxon>Spiralia</taxon>
        <taxon>Lophotrochozoa</taxon>
        <taxon>Mollusca</taxon>
        <taxon>Bivalvia</taxon>
        <taxon>Autobranchia</taxon>
        <taxon>Heteroconchia</taxon>
        <taxon>Palaeoheterodonta</taxon>
        <taxon>Unionida</taxon>
        <taxon>Unionoidea</taxon>
        <taxon>Unionidae</taxon>
        <taxon>Ambleminae</taxon>
        <taxon>Lampsilini</taxon>
        <taxon>Potamilus</taxon>
    </lineage>
</organism>
<name>A0AAE0RYE8_9BIVA</name>
<feature type="binding site" evidence="14">
    <location>
        <position position="229"/>
    </location>
    <ligand>
        <name>L-glutamate</name>
        <dbReference type="ChEBI" id="CHEBI:29985"/>
    </ligand>
</feature>
<keyword evidence="20" id="KW-1185">Reference proteome</keyword>
<dbReference type="FunFam" id="3.40.190.10:FF:000087">
    <property type="entry name" value="glutamate receptor 4 isoform X2"/>
    <property type="match status" value="1"/>
</dbReference>
<evidence type="ECO:0000256" key="10">
    <source>
        <dbReference type="ARBA" id="ARBA00023257"/>
    </source>
</evidence>
<keyword evidence="12" id="KW-0407">Ion channel</keyword>
<reference evidence="19" key="3">
    <citation type="submission" date="2023-05" db="EMBL/GenBank/DDBJ databases">
        <authorList>
            <person name="Smith C.H."/>
        </authorList>
    </citation>
    <scope>NUCLEOTIDE SEQUENCE</scope>
    <source>
        <strain evidence="19">CHS0354</strain>
        <tissue evidence="19">Mantle</tissue>
    </source>
</reference>
<evidence type="ECO:0000313" key="19">
    <source>
        <dbReference type="EMBL" id="KAK3581635.1"/>
    </source>
</evidence>
<evidence type="ECO:0000256" key="9">
    <source>
        <dbReference type="ARBA" id="ARBA00023180"/>
    </source>
</evidence>
<feature type="transmembrane region" description="Helical" evidence="17">
    <location>
        <begin position="128"/>
        <end position="150"/>
    </location>
</feature>
<evidence type="ECO:0000256" key="5">
    <source>
        <dbReference type="ARBA" id="ARBA00023018"/>
    </source>
</evidence>
<keyword evidence="5" id="KW-0770">Synapse</keyword>
<evidence type="ECO:0000256" key="11">
    <source>
        <dbReference type="ARBA" id="ARBA00023286"/>
    </source>
</evidence>
<keyword evidence="9" id="KW-0325">Glycoprotein</keyword>
<keyword evidence="2" id="KW-1003">Cell membrane</keyword>
<evidence type="ECO:0000313" key="20">
    <source>
        <dbReference type="Proteomes" id="UP001195483"/>
    </source>
</evidence>
<dbReference type="Pfam" id="PF10613">
    <property type="entry name" value="Lig_chan-Glu_bd"/>
    <property type="match status" value="1"/>
</dbReference>
<dbReference type="GO" id="GO:0038023">
    <property type="term" value="F:signaling receptor activity"/>
    <property type="evidence" value="ECO:0007669"/>
    <property type="project" value="InterPro"/>
</dbReference>
<feature type="binding site" evidence="14">
    <location>
        <position position="179"/>
    </location>
    <ligand>
        <name>L-glutamate</name>
        <dbReference type="ChEBI" id="CHEBI:29985"/>
    </ligand>
</feature>
<evidence type="ECO:0000256" key="12">
    <source>
        <dbReference type="ARBA" id="ARBA00023303"/>
    </source>
</evidence>
<dbReference type="PRINTS" id="PR00177">
    <property type="entry name" value="NMDARECEPTOR"/>
</dbReference>
<evidence type="ECO:0000256" key="15">
    <source>
        <dbReference type="PIRSR" id="PIRSR601508-2"/>
    </source>
</evidence>
<feature type="site" description="Crucial to convey clamshell closure to channel opening" evidence="15">
    <location>
        <position position="157"/>
    </location>
</feature>
<feature type="transmembrane region" description="Helical" evidence="17">
    <location>
        <begin position="55"/>
        <end position="76"/>
    </location>
</feature>
<evidence type="ECO:0000256" key="16">
    <source>
        <dbReference type="PIRSR" id="PIRSR601508-3"/>
    </source>
</evidence>
<dbReference type="AlphaFoldDB" id="A0AAE0RYE8"/>
<evidence type="ECO:0000256" key="8">
    <source>
        <dbReference type="ARBA" id="ARBA00023170"/>
    </source>
</evidence>
<evidence type="ECO:0000259" key="18">
    <source>
        <dbReference type="SMART" id="SM00079"/>
    </source>
</evidence>
<reference evidence="19" key="2">
    <citation type="journal article" date="2021" name="Genome Biol. Evol.">
        <title>Developing a high-quality reference genome for a parasitic bivalve with doubly uniparental inheritance (Bivalvia: Unionida).</title>
        <authorList>
            <person name="Smith C.H."/>
        </authorList>
    </citation>
    <scope>NUCLEOTIDE SEQUENCE</scope>
    <source>
        <strain evidence="19">CHS0354</strain>
        <tissue evidence="19">Mantle</tissue>
    </source>
</reference>
<feature type="transmembrane region" description="Helical" evidence="17">
    <location>
        <begin position="316"/>
        <end position="338"/>
    </location>
</feature>
<reference evidence="19" key="1">
    <citation type="journal article" date="2021" name="Genome Biol. Evol.">
        <title>A High-Quality Reference Genome for a Parasitic Bivalve with Doubly Uniparental Inheritance (Bivalvia: Unionida).</title>
        <authorList>
            <person name="Smith C.H."/>
        </authorList>
    </citation>
    <scope>NUCLEOTIDE SEQUENCE</scope>
    <source>
        <strain evidence="19">CHS0354</strain>
    </source>
</reference>
<dbReference type="Proteomes" id="UP001195483">
    <property type="component" value="Unassembled WGS sequence"/>
</dbReference>
<dbReference type="PANTHER" id="PTHR18966">
    <property type="entry name" value="IONOTROPIC GLUTAMATE RECEPTOR"/>
    <property type="match status" value="1"/>
</dbReference>
<keyword evidence="3 17" id="KW-0812">Transmembrane</keyword>
<dbReference type="InterPro" id="IPR015683">
    <property type="entry name" value="Ionotropic_Glu_rcpt"/>
</dbReference>
<feature type="binding site" evidence="14">
    <location>
        <position position="8"/>
    </location>
    <ligand>
        <name>L-glutamate</name>
        <dbReference type="ChEBI" id="CHEBI:29985"/>
    </ligand>
</feature>
<sequence>MADMAVAPLTITKDRQRVVDFTKPFMMLGISIMIKKPDKQKPGVFSFMYPLSNRVWLCVMIAFVTVSLILFLVGRWSPYEWTKDGSKGGSPTNTFTLFNTFWFSLGALMQQGSDIFPRSYSGRIVGSAWWFFTLILISSYTANLAAFLTIERLLPPIKSADDLLKHPEIEYGTLKTGSSRTFFETSLVSTYAKMWQFMNANFDKVMKTEIQQGVEQVQTSKGKYAFLLESTWNIYWNQRKPCKTMKVGDNLDSKGYGIATVQGHFLRTPLNIAVLNLREIGELHKLEQKWWYAKGECGMDSKDAITSALTLSHVSGIFHILVGGLVLAMCIALIEFFIHRHIRIRKKKQVKSTGVRIVKKQPMEALKEVGYIDREQQPM</sequence>
<feature type="non-terminal residue" evidence="19">
    <location>
        <position position="379"/>
    </location>
</feature>
<dbReference type="Gene3D" id="3.40.190.10">
    <property type="entry name" value="Periplasmic binding protein-like II"/>
    <property type="match status" value="2"/>
</dbReference>
<feature type="domain" description="Ionotropic glutamate receptor C-terminal" evidence="18">
    <location>
        <begin position="1"/>
        <end position="293"/>
    </location>
</feature>
<feature type="disulfide bond" evidence="16">
    <location>
        <begin position="242"/>
        <end position="297"/>
    </location>
</feature>
<feature type="binding site" evidence="14">
    <location>
        <position position="10"/>
    </location>
    <ligand>
        <name>L-glutamate</name>
        <dbReference type="ChEBI" id="CHEBI:29985"/>
    </ligand>
</feature>
<feature type="transmembrane region" description="Helical" evidence="17">
    <location>
        <begin position="96"/>
        <end position="116"/>
    </location>
</feature>
<protein>
    <recommendedName>
        <fullName evidence="18">Ionotropic glutamate receptor C-terminal domain-containing protein</fullName>
    </recommendedName>
</protein>
<keyword evidence="16" id="KW-1015">Disulfide bond</keyword>
<dbReference type="InterPro" id="IPR001320">
    <property type="entry name" value="Iontro_rcpt_C"/>
</dbReference>
<keyword evidence="11" id="KW-1071">Ligand-gated ion channel</keyword>
<comment type="caution">
    <text evidence="19">The sequence shown here is derived from an EMBL/GenBank/DDBJ whole genome shotgun (WGS) entry which is preliminary data.</text>
</comment>
<dbReference type="SUPFAM" id="SSF53850">
    <property type="entry name" value="Periplasmic binding protein-like II"/>
    <property type="match status" value="1"/>
</dbReference>
<dbReference type="Pfam" id="PF00060">
    <property type="entry name" value="Lig_chan"/>
    <property type="match status" value="1"/>
</dbReference>
<keyword evidence="10" id="KW-0628">Postsynaptic cell membrane</keyword>
<keyword evidence="4 17" id="KW-1133">Transmembrane helix</keyword>
<accession>A0AAE0RYE8</accession>
<dbReference type="Gene3D" id="1.10.287.70">
    <property type="match status" value="1"/>
</dbReference>
<keyword evidence="6" id="KW-0406">Ion transport</keyword>
<evidence type="ECO:0000256" key="13">
    <source>
        <dbReference type="ARBA" id="ARBA00034104"/>
    </source>
</evidence>
<feature type="binding site" evidence="14">
    <location>
        <position position="178"/>
    </location>
    <ligand>
        <name>L-glutamate</name>
        <dbReference type="ChEBI" id="CHEBI:29985"/>
    </ligand>
</feature>
<evidence type="ECO:0000256" key="4">
    <source>
        <dbReference type="ARBA" id="ARBA00022989"/>
    </source>
</evidence>
<dbReference type="InterPro" id="IPR019594">
    <property type="entry name" value="Glu/Gly-bd"/>
</dbReference>